<dbReference type="Pfam" id="PF03992">
    <property type="entry name" value="ABM"/>
    <property type="match status" value="1"/>
</dbReference>
<dbReference type="InterPro" id="IPR007138">
    <property type="entry name" value="ABM_dom"/>
</dbReference>
<name>A0A6G9VXG4_9BACT</name>
<reference evidence="1 2" key="1">
    <citation type="journal article" date="2017" name="Environ. Sci. Technol.">
        <title>Organohalide Respiration with Chlorinated Ethenes under Low pH Conditions.</title>
        <authorList>
            <person name="Yang Y."/>
            <person name="Capiro N.L."/>
            <person name="Marcet T.F."/>
            <person name="Yan J."/>
            <person name="Pennell K.D."/>
            <person name="Loffler F.E."/>
        </authorList>
    </citation>
    <scope>NUCLEOTIDE SEQUENCE [LARGE SCALE GENOMIC DNA]</scope>
    <source>
        <strain evidence="1 2">ACSDCE</strain>
    </source>
</reference>
<evidence type="ECO:0000313" key="1">
    <source>
        <dbReference type="EMBL" id="QIR77350.1"/>
    </source>
</evidence>
<keyword evidence="1" id="KW-0503">Monooxygenase</keyword>
<dbReference type="Proteomes" id="UP000502831">
    <property type="component" value="Chromosome"/>
</dbReference>
<dbReference type="InterPro" id="IPR011008">
    <property type="entry name" value="Dimeric_a/b-barrel"/>
</dbReference>
<proteinExistence type="predicted"/>
<organism evidence="1 2">
    <name type="scientific">Sulfurospirillum diekertiae</name>
    <dbReference type="NCBI Taxonomy" id="1854492"/>
    <lineage>
        <taxon>Bacteria</taxon>
        <taxon>Pseudomonadati</taxon>
        <taxon>Campylobacterota</taxon>
        <taxon>Epsilonproteobacteria</taxon>
        <taxon>Campylobacterales</taxon>
        <taxon>Sulfurospirillaceae</taxon>
        <taxon>Sulfurospirillum</taxon>
    </lineage>
</organism>
<dbReference type="SUPFAM" id="SSF54909">
    <property type="entry name" value="Dimeric alpha+beta barrel"/>
    <property type="match status" value="1"/>
</dbReference>
<dbReference type="EMBL" id="CP039734">
    <property type="protein sequence ID" value="QIR77350.1"/>
    <property type="molecule type" value="Genomic_DNA"/>
</dbReference>
<sequence length="93" mass="10605">MEKITLQGFIVVPDSDLEVVNRELITHKNLTLKEAGCLTFTVTPDAVNPNKFNVYEEFVNQAAFDNHQARVKSSKWGEVTKNVERYYQISTGK</sequence>
<gene>
    <name evidence="1" type="ORF">FA584_12840</name>
</gene>
<dbReference type="AlphaFoldDB" id="A0A6G9VXG4"/>
<evidence type="ECO:0000313" key="2">
    <source>
        <dbReference type="Proteomes" id="UP000502831"/>
    </source>
</evidence>
<protein>
    <submittedName>
        <fullName evidence="1">Antibiotic biosynthesis monooxygenase</fullName>
    </submittedName>
</protein>
<accession>A0A6G9VXG4</accession>
<dbReference type="GO" id="GO:0004497">
    <property type="term" value="F:monooxygenase activity"/>
    <property type="evidence" value="ECO:0007669"/>
    <property type="project" value="UniProtKB-KW"/>
</dbReference>
<dbReference type="Gene3D" id="3.30.70.100">
    <property type="match status" value="1"/>
</dbReference>
<keyword evidence="1" id="KW-0560">Oxidoreductase</keyword>